<feature type="domain" description="ATP-sulfurylase PUA-like" evidence="9">
    <location>
        <begin position="4"/>
        <end position="158"/>
    </location>
</feature>
<dbReference type="EMBL" id="RCOR01000016">
    <property type="protein sequence ID" value="RSN69839.1"/>
    <property type="molecule type" value="Genomic_DNA"/>
</dbReference>
<dbReference type="Proteomes" id="UP000278149">
    <property type="component" value="Unassembled WGS sequence"/>
</dbReference>
<dbReference type="InterPro" id="IPR024951">
    <property type="entry name" value="Sulfurylase_cat_dom"/>
</dbReference>
<evidence type="ECO:0000313" key="10">
    <source>
        <dbReference type="EMBL" id="RSN69839.1"/>
    </source>
</evidence>
<evidence type="ECO:0000256" key="6">
    <source>
        <dbReference type="ARBA" id="ARBA00037980"/>
    </source>
</evidence>
<dbReference type="HAMAP" id="MF_00066">
    <property type="entry name" value="Sulf_adenylyltr"/>
    <property type="match status" value="1"/>
</dbReference>
<evidence type="ECO:0000313" key="11">
    <source>
        <dbReference type="Proteomes" id="UP000278149"/>
    </source>
</evidence>
<dbReference type="NCBIfam" id="NF003166">
    <property type="entry name" value="PRK04149.1"/>
    <property type="match status" value="1"/>
</dbReference>
<sequence length="381" mass="43538">MPSRPHGGILVNRVATSSRAERIRDEINELQKVSLDETSAVDLENIARGVYSPLQGFMVREDFESVLLNMRLANDVPWTIPIVLDVKRDELGEISEGDEIALTYKSPIATMEVEEIFGYDKKEMAERVLGTSSPEHPWVRKIMEMGDLMIGGRITLVNPLQSPYPEYTLWPHETRILFRERGWRYIVGFQTRNAPHMGHEAIQKTALAIADGLFINPVIGRKKAGDFRDDVILSAYKVLIENYFPRDTVALVILRYEMRYAGPREAVHHAIMRKNYGCTHFIVGRDHAGIGDFYPPYAAQEIFKQFPDLGITPLFFREFFYCKKCIGMVNEKTCPHSEDDRIRISGTMVRKSLEEGKMPPAEVMRPEVARAIISFGDPFVR</sequence>
<dbReference type="Gene3D" id="3.40.50.620">
    <property type="entry name" value="HUPs"/>
    <property type="match status" value="1"/>
</dbReference>
<reference evidence="10 11" key="1">
    <citation type="submission" date="2018-10" db="EMBL/GenBank/DDBJ databases">
        <title>Co-occurring genomic capacity for anaerobic methane metabolism and dissimilatory sulfite reduction discovered in the Korarchaeota.</title>
        <authorList>
            <person name="Mckay L.J."/>
            <person name="Dlakic M."/>
            <person name="Fields M.W."/>
            <person name="Delmont T.O."/>
            <person name="Eren A.M."/>
            <person name="Jay Z.J."/>
            <person name="Klingelsmith K.B."/>
            <person name="Rusch D.B."/>
            <person name="Inskeep W.P."/>
        </authorList>
    </citation>
    <scope>NUCLEOTIDE SEQUENCE [LARGE SCALE GENOMIC DNA]</scope>
    <source>
        <strain evidence="10 11">WS</strain>
    </source>
</reference>
<dbReference type="SUPFAM" id="SSF52374">
    <property type="entry name" value="Nucleotidylyl transferase"/>
    <property type="match status" value="1"/>
</dbReference>
<dbReference type="NCBIfam" id="TIGR00339">
    <property type="entry name" value="sopT"/>
    <property type="match status" value="1"/>
</dbReference>
<comment type="similarity">
    <text evidence="6 7">Belongs to the sulfate adenylyltransferase family.</text>
</comment>
<comment type="caution">
    <text evidence="10">The sequence shown here is derived from an EMBL/GenBank/DDBJ whole genome shotgun (WGS) entry which is preliminary data.</text>
</comment>
<dbReference type="GO" id="GO:0000103">
    <property type="term" value="P:sulfate assimilation"/>
    <property type="evidence" value="ECO:0007669"/>
    <property type="project" value="UniProtKB-UniRule"/>
</dbReference>
<dbReference type="AlphaFoldDB" id="A0A429G7P8"/>
<dbReference type="InterPro" id="IPR002650">
    <property type="entry name" value="Sulphate_adenylyltransferase"/>
</dbReference>
<proteinExistence type="inferred from homology"/>
<dbReference type="GO" id="GO:0005524">
    <property type="term" value="F:ATP binding"/>
    <property type="evidence" value="ECO:0007669"/>
    <property type="project" value="UniProtKB-KW"/>
</dbReference>
<dbReference type="Gene3D" id="3.10.400.10">
    <property type="entry name" value="Sulfate adenylyltransferase"/>
    <property type="match status" value="1"/>
</dbReference>
<keyword evidence="3 7" id="KW-0548">Nucleotidyltransferase</keyword>
<dbReference type="SUPFAM" id="SSF88697">
    <property type="entry name" value="PUA domain-like"/>
    <property type="match status" value="1"/>
</dbReference>
<dbReference type="UniPathway" id="UPA00140">
    <property type="reaction ID" value="UER00204"/>
</dbReference>
<comment type="pathway">
    <text evidence="1 7">Sulfur metabolism; hydrogen sulfide biosynthesis; sulfite from sulfate: step 1/3.</text>
</comment>
<evidence type="ECO:0000256" key="3">
    <source>
        <dbReference type="ARBA" id="ARBA00022695"/>
    </source>
</evidence>
<evidence type="ECO:0000259" key="8">
    <source>
        <dbReference type="Pfam" id="PF01747"/>
    </source>
</evidence>
<evidence type="ECO:0000256" key="7">
    <source>
        <dbReference type="HAMAP-Rule" id="MF_00066"/>
    </source>
</evidence>
<dbReference type="GO" id="GO:0070814">
    <property type="term" value="P:hydrogen sulfide biosynthetic process"/>
    <property type="evidence" value="ECO:0007669"/>
    <property type="project" value="UniProtKB-UniRule"/>
</dbReference>
<evidence type="ECO:0000256" key="2">
    <source>
        <dbReference type="ARBA" id="ARBA00022679"/>
    </source>
</evidence>
<dbReference type="CDD" id="cd00517">
    <property type="entry name" value="ATPS"/>
    <property type="match status" value="1"/>
</dbReference>
<dbReference type="GO" id="GO:0004781">
    <property type="term" value="F:sulfate adenylyltransferase (ATP) activity"/>
    <property type="evidence" value="ECO:0007669"/>
    <property type="project" value="UniProtKB-UniRule"/>
</dbReference>
<evidence type="ECO:0000256" key="4">
    <source>
        <dbReference type="ARBA" id="ARBA00022741"/>
    </source>
</evidence>
<evidence type="ECO:0000256" key="5">
    <source>
        <dbReference type="ARBA" id="ARBA00022840"/>
    </source>
</evidence>
<dbReference type="EC" id="2.7.7.4" evidence="7"/>
<gene>
    <name evidence="7 10" type="primary">sat</name>
    <name evidence="10" type="ORF">D9Q81_02250</name>
</gene>
<dbReference type="InterPro" id="IPR020792">
    <property type="entry name" value="SO4_adenylyltransferase_pro"/>
</dbReference>
<dbReference type="PANTHER" id="PTHR43509:SF1">
    <property type="entry name" value="SULFATE ADENYLYLTRANSFERASE"/>
    <property type="match status" value="1"/>
</dbReference>
<feature type="domain" description="Sulphate adenylyltransferase catalytic" evidence="8">
    <location>
        <begin position="166"/>
        <end position="373"/>
    </location>
</feature>
<keyword evidence="5 7" id="KW-0067">ATP-binding</keyword>
<keyword evidence="4 7" id="KW-0547">Nucleotide-binding</keyword>
<evidence type="ECO:0000256" key="1">
    <source>
        <dbReference type="ARBA" id="ARBA00005048"/>
    </source>
</evidence>
<accession>A0A429G7P8</accession>
<dbReference type="InterPro" id="IPR014729">
    <property type="entry name" value="Rossmann-like_a/b/a_fold"/>
</dbReference>
<dbReference type="InterPro" id="IPR015947">
    <property type="entry name" value="PUA-like_sf"/>
</dbReference>
<dbReference type="PANTHER" id="PTHR43509">
    <property type="match status" value="1"/>
</dbReference>
<dbReference type="RefSeq" id="WP_125740960.1">
    <property type="nucleotide sequence ID" value="NZ_RCOR01000016.1"/>
</dbReference>
<protein>
    <recommendedName>
        <fullName evidence="7">Sulfate adenylyltransferase</fullName>
        <ecNumber evidence="7">2.7.7.4</ecNumber>
    </recommendedName>
    <alternativeName>
        <fullName evidence="7">ATP-sulfurylase</fullName>
    </alternativeName>
    <alternativeName>
        <fullName evidence="7">Sulfate adenylate transferase</fullName>
        <shortName evidence="7">SAT</shortName>
    </alternativeName>
</protein>
<keyword evidence="2 7" id="KW-0808">Transferase</keyword>
<name>A0A429G7P8_9CREN</name>
<evidence type="ECO:0000259" key="9">
    <source>
        <dbReference type="Pfam" id="PF14306"/>
    </source>
</evidence>
<dbReference type="Pfam" id="PF14306">
    <property type="entry name" value="PUA_2"/>
    <property type="match status" value="1"/>
</dbReference>
<dbReference type="InterPro" id="IPR025980">
    <property type="entry name" value="ATP-Sase_PUA-like_dom"/>
</dbReference>
<organism evidence="10 11">
    <name type="scientific">Candidatus Korarchaeum cryptofilum</name>
    <dbReference type="NCBI Taxonomy" id="498846"/>
    <lineage>
        <taxon>Archaea</taxon>
        <taxon>Thermoproteota</taxon>
        <taxon>Candidatus Korarchaeia</taxon>
        <taxon>Candidatus Korarchaeales</taxon>
        <taxon>Candidatus Korarchaeaceae</taxon>
        <taxon>Candidatus Korarchaeum</taxon>
    </lineage>
</organism>
<comment type="catalytic activity">
    <reaction evidence="7">
        <text>sulfate + ATP + H(+) = adenosine 5'-phosphosulfate + diphosphate</text>
        <dbReference type="Rhea" id="RHEA:18133"/>
        <dbReference type="ChEBI" id="CHEBI:15378"/>
        <dbReference type="ChEBI" id="CHEBI:16189"/>
        <dbReference type="ChEBI" id="CHEBI:30616"/>
        <dbReference type="ChEBI" id="CHEBI:33019"/>
        <dbReference type="ChEBI" id="CHEBI:58243"/>
        <dbReference type="EC" id="2.7.7.4"/>
    </reaction>
</comment>
<dbReference type="Pfam" id="PF01747">
    <property type="entry name" value="ATP-sulfurylase"/>
    <property type="match status" value="1"/>
</dbReference>